<dbReference type="OrthoDB" id="3856898at2759"/>
<keyword evidence="3" id="KW-1185">Reference proteome</keyword>
<feature type="compositionally biased region" description="Low complexity" evidence="1">
    <location>
        <begin position="404"/>
        <end position="417"/>
    </location>
</feature>
<feature type="region of interest" description="Disordered" evidence="1">
    <location>
        <begin position="432"/>
        <end position="453"/>
    </location>
</feature>
<dbReference type="EMBL" id="ML978956">
    <property type="protein sequence ID" value="KAF1934128.1"/>
    <property type="molecule type" value="Genomic_DNA"/>
</dbReference>
<dbReference type="GeneID" id="54347595"/>
<proteinExistence type="predicted"/>
<feature type="region of interest" description="Disordered" evidence="1">
    <location>
        <begin position="364"/>
        <end position="418"/>
    </location>
</feature>
<reference evidence="2" key="1">
    <citation type="journal article" date="2020" name="Stud. Mycol.">
        <title>101 Dothideomycetes genomes: a test case for predicting lifestyles and emergence of pathogens.</title>
        <authorList>
            <person name="Haridas S."/>
            <person name="Albert R."/>
            <person name="Binder M."/>
            <person name="Bloem J."/>
            <person name="Labutti K."/>
            <person name="Salamov A."/>
            <person name="Andreopoulos B."/>
            <person name="Baker S."/>
            <person name="Barry K."/>
            <person name="Bills G."/>
            <person name="Bluhm B."/>
            <person name="Cannon C."/>
            <person name="Castanera R."/>
            <person name="Culley D."/>
            <person name="Daum C."/>
            <person name="Ezra D."/>
            <person name="Gonzalez J."/>
            <person name="Henrissat B."/>
            <person name="Kuo A."/>
            <person name="Liang C."/>
            <person name="Lipzen A."/>
            <person name="Lutzoni F."/>
            <person name="Magnuson J."/>
            <person name="Mondo S."/>
            <person name="Nolan M."/>
            <person name="Ohm R."/>
            <person name="Pangilinan J."/>
            <person name="Park H.-J."/>
            <person name="Ramirez L."/>
            <person name="Alfaro M."/>
            <person name="Sun H."/>
            <person name="Tritt A."/>
            <person name="Yoshinaga Y."/>
            <person name="Zwiers L.-H."/>
            <person name="Turgeon B."/>
            <person name="Goodwin S."/>
            <person name="Spatafora J."/>
            <person name="Crous P."/>
            <person name="Grigoriev I."/>
        </authorList>
    </citation>
    <scope>NUCLEOTIDE SEQUENCE</scope>
    <source>
        <strain evidence="2">CBS 183.55</strain>
    </source>
</reference>
<sequence>MATLWPQQPLWPTLSREHATRLNAYLHEVLKCINRTKSQPVPADLVKIIIHSALTLILKFQNTPNLSTICDALYILQTETKATSENTAEILNAVKTELHNTIENIRTLGTSVQQNTNTGEETRAAAKEAVEVGKANLEMTRQIKSTGIQTGGAVSYAAMAARGATLAGIPNTQVPRMPLVQTQREVIVTIRDPNTVQSLQAMNPRNLNAHVERAIAQSGNNNIARIKVLSLNQLKSGDLSIKTATSKEVEALKQFANNWVHRISNRATIRITTYRVLILLDNKLFILQAEIKYIGWLTRNAHTKAASSVIIEFSKPEDANKIINKGLIWQGECLTRKEEKAKAKAAYDMQPHYHPVAETLGRNVAQDTSAATAQRNRTNLATQRGRKRTNTGNTVDLTEQENMPSQTTQSSSSQQPQRNITLTCRALKAIGHITQPTQGGSNHHMEINSNSEA</sequence>
<feature type="compositionally biased region" description="Polar residues" evidence="1">
    <location>
        <begin position="365"/>
        <end position="382"/>
    </location>
</feature>
<dbReference type="RefSeq" id="XP_033454376.1">
    <property type="nucleotide sequence ID" value="XM_033589946.1"/>
</dbReference>
<dbReference type="Proteomes" id="UP000800082">
    <property type="component" value="Unassembled WGS sequence"/>
</dbReference>
<evidence type="ECO:0000313" key="2">
    <source>
        <dbReference type="EMBL" id="KAF1934128.1"/>
    </source>
</evidence>
<evidence type="ECO:0000256" key="1">
    <source>
        <dbReference type="SAM" id="MobiDB-lite"/>
    </source>
</evidence>
<gene>
    <name evidence="2" type="ORF">M421DRAFT_388533</name>
</gene>
<feature type="compositionally biased region" description="Polar residues" evidence="1">
    <location>
        <begin position="390"/>
        <end position="403"/>
    </location>
</feature>
<feature type="compositionally biased region" description="Polar residues" evidence="1">
    <location>
        <begin position="434"/>
        <end position="453"/>
    </location>
</feature>
<organism evidence="2 3">
    <name type="scientific">Didymella exigua CBS 183.55</name>
    <dbReference type="NCBI Taxonomy" id="1150837"/>
    <lineage>
        <taxon>Eukaryota</taxon>
        <taxon>Fungi</taxon>
        <taxon>Dikarya</taxon>
        <taxon>Ascomycota</taxon>
        <taxon>Pezizomycotina</taxon>
        <taxon>Dothideomycetes</taxon>
        <taxon>Pleosporomycetidae</taxon>
        <taxon>Pleosporales</taxon>
        <taxon>Pleosporineae</taxon>
        <taxon>Didymellaceae</taxon>
        <taxon>Didymella</taxon>
    </lineage>
</organism>
<protein>
    <submittedName>
        <fullName evidence="2">Uncharacterized protein</fullName>
    </submittedName>
</protein>
<evidence type="ECO:0000313" key="3">
    <source>
        <dbReference type="Proteomes" id="UP000800082"/>
    </source>
</evidence>
<dbReference type="AlphaFoldDB" id="A0A6A5S454"/>
<accession>A0A6A5S454</accession>
<name>A0A6A5S454_9PLEO</name>